<dbReference type="RefSeq" id="WP_190970633.1">
    <property type="nucleotide sequence ID" value="NZ_JACJTB010000057.1"/>
</dbReference>
<sequence>MTLEQLRIFLAVAEMLHFTRAAEALYITQPAVSAAIQSLETEYGVRLFHRIGRHIEITDAGKLLQGEAQKILDHVELTERGLKELNNLQRGELKIGASLTVGNYWLPEKISQFKQLYPGIFINCKLGNAEEICEGTAVGMYDLGFVTGDIKPSLQQSLEKDEIGSDRLQIVVGKSHPWSQRHEIYLDELLHTSWVMRESGSGAQQMFDQALQSWGIEPKNLDVVLNFNTSEMVKAVVESGVGAAALPELMVKKELQLGTLHAVQITNPQKKSTKKLEIIQPIWKLKHRQRFHTQVMLAFENMLMQDNIQVA</sequence>
<evidence type="ECO:0000256" key="1">
    <source>
        <dbReference type="ARBA" id="ARBA00009437"/>
    </source>
</evidence>
<dbReference type="Pfam" id="PF03466">
    <property type="entry name" value="LysR_substrate"/>
    <property type="match status" value="1"/>
</dbReference>
<evidence type="ECO:0000256" key="4">
    <source>
        <dbReference type="ARBA" id="ARBA00023163"/>
    </source>
</evidence>
<name>A0ABR8G480_9NOSO</name>
<dbReference type="Gene3D" id="1.10.10.10">
    <property type="entry name" value="Winged helix-like DNA-binding domain superfamily/Winged helix DNA-binding domain"/>
    <property type="match status" value="1"/>
</dbReference>
<keyword evidence="3" id="KW-0238">DNA-binding</keyword>
<keyword evidence="4" id="KW-0804">Transcription</keyword>
<dbReference type="SUPFAM" id="SSF46785">
    <property type="entry name" value="Winged helix' DNA-binding domain"/>
    <property type="match status" value="1"/>
</dbReference>
<dbReference type="SUPFAM" id="SSF53850">
    <property type="entry name" value="Periplasmic binding protein-like II"/>
    <property type="match status" value="1"/>
</dbReference>
<keyword evidence="7" id="KW-1185">Reference proteome</keyword>
<protein>
    <submittedName>
        <fullName evidence="6">LysR family transcriptional regulator</fullName>
    </submittedName>
</protein>
<evidence type="ECO:0000256" key="3">
    <source>
        <dbReference type="ARBA" id="ARBA00023125"/>
    </source>
</evidence>
<accession>A0ABR8G480</accession>
<evidence type="ECO:0000259" key="5">
    <source>
        <dbReference type="PROSITE" id="PS50931"/>
    </source>
</evidence>
<dbReference type="PANTHER" id="PTHR30126:SF39">
    <property type="entry name" value="HTH-TYPE TRANSCRIPTIONAL REGULATOR CYSL"/>
    <property type="match status" value="1"/>
</dbReference>
<keyword evidence="2" id="KW-0805">Transcription regulation</keyword>
<evidence type="ECO:0000313" key="6">
    <source>
        <dbReference type="EMBL" id="MBD2598022.1"/>
    </source>
</evidence>
<dbReference type="PRINTS" id="PR00039">
    <property type="entry name" value="HTHLYSR"/>
</dbReference>
<evidence type="ECO:0000313" key="7">
    <source>
        <dbReference type="Proteomes" id="UP000603457"/>
    </source>
</evidence>
<proteinExistence type="inferred from homology"/>
<dbReference type="InterPro" id="IPR036390">
    <property type="entry name" value="WH_DNA-bd_sf"/>
</dbReference>
<dbReference type="Gene3D" id="3.40.190.290">
    <property type="match status" value="1"/>
</dbReference>
<comment type="similarity">
    <text evidence="1">Belongs to the LysR transcriptional regulatory family.</text>
</comment>
<dbReference type="Pfam" id="PF00126">
    <property type="entry name" value="HTH_1"/>
    <property type="match status" value="1"/>
</dbReference>
<comment type="caution">
    <text evidence="6">The sequence shown here is derived from an EMBL/GenBank/DDBJ whole genome shotgun (WGS) entry which is preliminary data.</text>
</comment>
<dbReference type="InterPro" id="IPR005119">
    <property type="entry name" value="LysR_subst-bd"/>
</dbReference>
<dbReference type="InterPro" id="IPR000847">
    <property type="entry name" value="LysR_HTH_N"/>
</dbReference>
<evidence type="ECO:0000256" key="2">
    <source>
        <dbReference type="ARBA" id="ARBA00023015"/>
    </source>
</evidence>
<dbReference type="EMBL" id="JACJTB010000057">
    <property type="protein sequence ID" value="MBD2598022.1"/>
    <property type="molecule type" value="Genomic_DNA"/>
</dbReference>
<dbReference type="PANTHER" id="PTHR30126">
    <property type="entry name" value="HTH-TYPE TRANSCRIPTIONAL REGULATOR"/>
    <property type="match status" value="1"/>
</dbReference>
<gene>
    <name evidence="6" type="ORF">H6G74_27400</name>
</gene>
<organism evidence="6 7">
    <name type="scientific">Nostoc spongiaeforme FACHB-130</name>
    <dbReference type="NCBI Taxonomy" id="1357510"/>
    <lineage>
        <taxon>Bacteria</taxon>
        <taxon>Bacillati</taxon>
        <taxon>Cyanobacteriota</taxon>
        <taxon>Cyanophyceae</taxon>
        <taxon>Nostocales</taxon>
        <taxon>Nostocaceae</taxon>
        <taxon>Nostoc</taxon>
    </lineage>
</organism>
<dbReference type="PROSITE" id="PS50931">
    <property type="entry name" value="HTH_LYSR"/>
    <property type="match status" value="1"/>
</dbReference>
<dbReference type="InterPro" id="IPR036388">
    <property type="entry name" value="WH-like_DNA-bd_sf"/>
</dbReference>
<dbReference type="Proteomes" id="UP000603457">
    <property type="component" value="Unassembled WGS sequence"/>
</dbReference>
<feature type="domain" description="HTH lysR-type" evidence="5">
    <location>
        <begin position="1"/>
        <end position="58"/>
    </location>
</feature>
<reference evidence="6 7" key="1">
    <citation type="journal article" date="2020" name="ISME J.">
        <title>Comparative genomics reveals insights into cyanobacterial evolution and habitat adaptation.</title>
        <authorList>
            <person name="Chen M.Y."/>
            <person name="Teng W.K."/>
            <person name="Zhao L."/>
            <person name="Hu C.X."/>
            <person name="Zhou Y.K."/>
            <person name="Han B.P."/>
            <person name="Song L.R."/>
            <person name="Shu W.S."/>
        </authorList>
    </citation>
    <scope>NUCLEOTIDE SEQUENCE [LARGE SCALE GENOMIC DNA]</scope>
    <source>
        <strain evidence="6 7">FACHB-130</strain>
    </source>
</reference>